<feature type="compositionally biased region" description="Polar residues" evidence="7">
    <location>
        <begin position="141"/>
        <end position="153"/>
    </location>
</feature>
<evidence type="ECO:0000256" key="4">
    <source>
        <dbReference type="ARBA" id="ARBA00023125"/>
    </source>
</evidence>
<dbReference type="Pfam" id="PF00847">
    <property type="entry name" value="AP2"/>
    <property type="match status" value="1"/>
</dbReference>
<keyword evidence="5" id="KW-0804">Transcription</keyword>
<dbReference type="GO" id="GO:0003677">
    <property type="term" value="F:DNA binding"/>
    <property type="evidence" value="ECO:0007669"/>
    <property type="project" value="UniProtKB-KW"/>
</dbReference>
<dbReference type="SMART" id="SM00380">
    <property type="entry name" value="AP2"/>
    <property type="match status" value="1"/>
</dbReference>
<dbReference type="CDD" id="cd00018">
    <property type="entry name" value="AP2"/>
    <property type="match status" value="1"/>
</dbReference>
<keyword evidence="2" id="KW-0936">Ethylene signaling pathway</keyword>
<protein>
    <submittedName>
        <fullName evidence="9">Putative transcription factor AP2-EREBP family</fullName>
    </submittedName>
</protein>
<comment type="caution">
    <text evidence="9">The sequence shown here is derived from an EMBL/GenBank/DDBJ whole genome shotgun (WGS) entry which is preliminary data.</text>
</comment>
<comment type="subcellular location">
    <subcellularLocation>
        <location evidence="1">Nucleus</location>
    </subcellularLocation>
</comment>
<organism evidence="9 10">
    <name type="scientific">Rosa chinensis</name>
    <name type="common">China rose</name>
    <dbReference type="NCBI Taxonomy" id="74649"/>
    <lineage>
        <taxon>Eukaryota</taxon>
        <taxon>Viridiplantae</taxon>
        <taxon>Streptophyta</taxon>
        <taxon>Embryophyta</taxon>
        <taxon>Tracheophyta</taxon>
        <taxon>Spermatophyta</taxon>
        <taxon>Magnoliopsida</taxon>
        <taxon>eudicotyledons</taxon>
        <taxon>Gunneridae</taxon>
        <taxon>Pentapetalae</taxon>
        <taxon>rosids</taxon>
        <taxon>fabids</taxon>
        <taxon>Rosales</taxon>
        <taxon>Rosaceae</taxon>
        <taxon>Rosoideae</taxon>
        <taxon>Rosoideae incertae sedis</taxon>
        <taxon>Rosa</taxon>
    </lineage>
</organism>
<dbReference type="AlphaFoldDB" id="A0A2P6QYD5"/>
<keyword evidence="3" id="KW-0805">Transcription regulation</keyword>
<dbReference type="InterPro" id="IPR016177">
    <property type="entry name" value="DNA-bd_dom_sf"/>
</dbReference>
<evidence type="ECO:0000313" key="10">
    <source>
        <dbReference type="Proteomes" id="UP000238479"/>
    </source>
</evidence>
<gene>
    <name evidence="9" type="ORF">RchiOBHm_Chr4g0421551</name>
</gene>
<name>A0A2P6QYD5_ROSCH</name>
<evidence type="ECO:0000256" key="2">
    <source>
        <dbReference type="ARBA" id="ARBA00022745"/>
    </source>
</evidence>
<proteinExistence type="predicted"/>
<dbReference type="InterPro" id="IPR036955">
    <property type="entry name" value="AP2/ERF_dom_sf"/>
</dbReference>
<evidence type="ECO:0000256" key="7">
    <source>
        <dbReference type="SAM" id="MobiDB-lite"/>
    </source>
</evidence>
<dbReference type="GO" id="GO:0003700">
    <property type="term" value="F:DNA-binding transcription factor activity"/>
    <property type="evidence" value="ECO:0007669"/>
    <property type="project" value="InterPro"/>
</dbReference>
<keyword evidence="4" id="KW-0238">DNA-binding</keyword>
<evidence type="ECO:0000256" key="5">
    <source>
        <dbReference type="ARBA" id="ARBA00023163"/>
    </source>
</evidence>
<dbReference type="PRINTS" id="PR00367">
    <property type="entry name" value="ETHRSPELEMNT"/>
</dbReference>
<accession>A0A2P6QYD5</accession>
<evidence type="ECO:0000259" key="8">
    <source>
        <dbReference type="PROSITE" id="PS51032"/>
    </source>
</evidence>
<dbReference type="GO" id="GO:0005634">
    <property type="term" value="C:nucleus"/>
    <property type="evidence" value="ECO:0007669"/>
    <property type="project" value="UniProtKB-SubCell"/>
</dbReference>
<feature type="compositionally biased region" description="Polar residues" evidence="7">
    <location>
        <begin position="1"/>
        <end position="17"/>
    </location>
</feature>
<keyword evidence="6" id="KW-0539">Nucleus</keyword>
<dbReference type="PROSITE" id="PS51032">
    <property type="entry name" value="AP2_ERF"/>
    <property type="match status" value="1"/>
</dbReference>
<dbReference type="PANTHER" id="PTHR31677:SF49">
    <property type="entry name" value="ETHYLENE-RESPONSIVE TRANSCRIPTION FACTOR ERF086"/>
    <property type="match status" value="1"/>
</dbReference>
<dbReference type="GO" id="GO:0009873">
    <property type="term" value="P:ethylene-activated signaling pathway"/>
    <property type="evidence" value="ECO:0007669"/>
    <property type="project" value="UniProtKB-KW"/>
</dbReference>
<feature type="domain" description="AP2/ERF" evidence="8">
    <location>
        <begin position="31"/>
        <end position="88"/>
    </location>
</feature>
<evidence type="ECO:0000256" key="6">
    <source>
        <dbReference type="ARBA" id="ARBA00023242"/>
    </source>
</evidence>
<dbReference type="OMA" id="PFENGAC"/>
<dbReference type="EMBL" id="PDCK01000042">
    <property type="protein sequence ID" value="PRQ39119.1"/>
    <property type="molecule type" value="Genomic_DNA"/>
</dbReference>
<dbReference type="SUPFAM" id="SSF54171">
    <property type="entry name" value="DNA-binding domain"/>
    <property type="match status" value="1"/>
</dbReference>
<dbReference type="STRING" id="74649.A0A2P6QYD5"/>
<evidence type="ECO:0000256" key="1">
    <source>
        <dbReference type="ARBA" id="ARBA00004123"/>
    </source>
</evidence>
<dbReference type="Gramene" id="PRQ39119">
    <property type="protein sequence ID" value="PRQ39119"/>
    <property type="gene ID" value="RchiOBHm_Chr4g0421551"/>
</dbReference>
<dbReference type="Proteomes" id="UP000238479">
    <property type="component" value="Chromosome 4"/>
</dbReference>
<feature type="region of interest" description="Disordered" evidence="7">
    <location>
        <begin position="118"/>
        <end position="157"/>
    </location>
</feature>
<dbReference type="FunFam" id="3.30.730.10:FF:000001">
    <property type="entry name" value="Ethylene-responsive transcription factor 2"/>
    <property type="match status" value="1"/>
</dbReference>
<dbReference type="PANTHER" id="PTHR31677">
    <property type="entry name" value="AP2 DOMAIN CLASS TRANSCRIPTION FACTOR"/>
    <property type="match status" value="1"/>
</dbReference>
<dbReference type="InterPro" id="IPR001471">
    <property type="entry name" value="AP2/ERF_dom"/>
</dbReference>
<evidence type="ECO:0000256" key="3">
    <source>
        <dbReference type="ARBA" id="ARBA00023015"/>
    </source>
</evidence>
<keyword evidence="10" id="KW-1185">Reference proteome</keyword>
<dbReference type="Gene3D" id="3.30.730.10">
    <property type="entry name" value="AP2/ERF domain"/>
    <property type="match status" value="1"/>
</dbReference>
<feature type="region of interest" description="Disordered" evidence="7">
    <location>
        <begin position="1"/>
        <end position="32"/>
    </location>
</feature>
<feature type="compositionally biased region" description="Low complexity" evidence="7">
    <location>
        <begin position="118"/>
        <end position="140"/>
    </location>
</feature>
<sequence>MPISTSKAMEKPLSQSGERSRGRRKQAEPGRFLGVRRRPWGRYAAEIRDPSTKERHWLGTFDTAQEAALAYDRAALSMKGAQARTNFIYSDNSTFHSLLTPFDVQTLLPQQSLEFFTSTTTQTPRQQQPTNQNSPPGQSSMFYQNERNPNIRSNNEKPSFDSLFFSNDFSSDNSGYLGCIVPDNCLRPPCDIPRSSDLTTTTHTLNIDHQNFSFPNTANSSIQTQPHCDQSSTATTFPLDVMNVPASIMASSSNPGDQLSCFEGFSHGFWGDNQQYSSWDQLNYRELSTMMDNNPLMTEDGCNIGALYPIIENPSSSSFSCSPSVHPPIGDVCNYPKKNLPFGEEIWDMLIMVQQALMETVGIDIKSAFSSLTVLCIPFENGACLASLVVSLWLYWPSHILIE</sequence>
<evidence type="ECO:0000313" key="9">
    <source>
        <dbReference type="EMBL" id="PRQ39119.1"/>
    </source>
</evidence>
<reference evidence="9 10" key="1">
    <citation type="journal article" date="2018" name="Nat. Genet.">
        <title>The Rosa genome provides new insights in the design of modern roses.</title>
        <authorList>
            <person name="Bendahmane M."/>
        </authorList>
    </citation>
    <scope>NUCLEOTIDE SEQUENCE [LARGE SCALE GENOMIC DNA]</scope>
    <source>
        <strain evidence="10">cv. Old Blush</strain>
    </source>
</reference>